<feature type="compositionally biased region" description="Acidic residues" evidence="1">
    <location>
        <begin position="102"/>
        <end position="115"/>
    </location>
</feature>
<dbReference type="AlphaFoldDB" id="A0A5C3QB47"/>
<evidence type="ECO:0000313" key="3">
    <source>
        <dbReference type="Proteomes" id="UP000305067"/>
    </source>
</evidence>
<keyword evidence="3" id="KW-1185">Reference proteome</keyword>
<dbReference type="Proteomes" id="UP000305067">
    <property type="component" value="Unassembled WGS sequence"/>
</dbReference>
<proteinExistence type="predicted"/>
<protein>
    <submittedName>
        <fullName evidence="2">Uncharacterized protein</fullName>
    </submittedName>
</protein>
<reference evidence="2 3" key="1">
    <citation type="journal article" date="2019" name="Nat. Ecol. Evol.">
        <title>Megaphylogeny resolves global patterns of mushroom evolution.</title>
        <authorList>
            <person name="Varga T."/>
            <person name="Krizsan K."/>
            <person name="Foldi C."/>
            <person name="Dima B."/>
            <person name="Sanchez-Garcia M."/>
            <person name="Sanchez-Ramirez S."/>
            <person name="Szollosi G.J."/>
            <person name="Szarkandi J.G."/>
            <person name="Papp V."/>
            <person name="Albert L."/>
            <person name="Andreopoulos W."/>
            <person name="Angelini C."/>
            <person name="Antonin V."/>
            <person name="Barry K.W."/>
            <person name="Bougher N.L."/>
            <person name="Buchanan P."/>
            <person name="Buyck B."/>
            <person name="Bense V."/>
            <person name="Catcheside P."/>
            <person name="Chovatia M."/>
            <person name="Cooper J."/>
            <person name="Damon W."/>
            <person name="Desjardin D."/>
            <person name="Finy P."/>
            <person name="Geml J."/>
            <person name="Haridas S."/>
            <person name="Hughes K."/>
            <person name="Justo A."/>
            <person name="Karasinski D."/>
            <person name="Kautmanova I."/>
            <person name="Kiss B."/>
            <person name="Kocsube S."/>
            <person name="Kotiranta H."/>
            <person name="LaButti K.M."/>
            <person name="Lechner B.E."/>
            <person name="Liimatainen K."/>
            <person name="Lipzen A."/>
            <person name="Lukacs Z."/>
            <person name="Mihaltcheva S."/>
            <person name="Morgado L.N."/>
            <person name="Niskanen T."/>
            <person name="Noordeloos M.E."/>
            <person name="Ohm R.A."/>
            <person name="Ortiz-Santana B."/>
            <person name="Ovrebo C."/>
            <person name="Racz N."/>
            <person name="Riley R."/>
            <person name="Savchenko A."/>
            <person name="Shiryaev A."/>
            <person name="Soop K."/>
            <person name="Spirin V."/>
            <person name="Szebenyi C."/>
            <person name="Tomsovsky M."/>
            <person name="Tulloss R.E."/>
            <person name="Uehling J."/>
            <person name="Grigoriev I.V."/>
            <person name="Vagvolgyi C."/>
            <person name="Papp T."/>
            <person name="Martin F.M."/>
            <person name="Miettinen O."/>
            <person name="Hibbett D.S."/>
            <person name="Nagy L.G."/>
        </authorList>
    </citation>
    <scope>NUCLEOTIDE SEQUENCE [LARGE SCALE GENOMIC DNA]</scope>
    <source>
        <strain evidence="2 3">CBS 309.79</strain>
    </source>
</reference>
<organism evidence="2 3">
    <name type="scientific">Pterulicium gracile</name>
    <dbReference type="NCBI Taxonomy" id="1884261"/>
    <lineage>
        <taxon>Eukaryota</taxon>
        <taxon>Fungi</taxon>
        <taxon>Dikarya</taxon>
        <taxon>Basidiomycota</taxon>
        <taxon>Agaricomycotina</taxon>
        <taxon>Agaricomycetes</taxon>
        <taxon>Agaricomycetidae</taxon>
        <taxon>Agaricales</taxon>
        <taxon>Pleurotineae</taxon>
        <taxon>Pterulaceae</taxon>
        <taxon>Pterulicium</taxon>
    </lineage>
</organism>
<feature type="region of interest" description="Disordered" evidence="1">
    <location>
        <begin position="68"/>
        <end position="141"/>
    </location>
</feature>
<evidence type="ECO:0000256" key="1">
    <source>
        <dbReference type="SAM" id="MobiDB-lite"/>
    </source>
</evidence>
<accession>A0A5C3QB47</accession>
<dbReference type="EMBL" id="ML178839">
    <property type="protein sequence ID" value="TFK98417.1"/>
    <property type="molecule type" value="Genomic_DNA"/>
</dbReference>
<evidence type="ECO:0000313" key="2">
    <source>
        <dbReference type="EMBL" id="TFK98417.1"/>
    </source>
</evidence>
<sequence>MPSFSTAPTTTPNWLTAFWRDPTAVKQDEVTLITTETGALGIVVRTDYTDDEACSRFLERLERGEDDMWRSMAPENNETGSSGEVIESADVAMDGTPQAYQEEADDDDDSEDDEEVEKKNMSTRSTYNGILLHHATPSRSS</sequence>
<gene>
    <name evidence="2" type="ORF">BDV98DRAFT_595651</name>
</gene>
<name>A0A5C3QB47_9AGAR</name>
<dbReference type="OrthoDB" id="204784at2759"/>